<sequence>MDSPFIPQNATPNMDRQNFTREVLTGNGNIAKTSLVSFQQGSVKFKPGSAEGKTDLSRTGDSITRFSY</sequence>
<evidence type="ECO:0000313" key="2">
    <source>
        <dbReference type="EMBL" id="RSB62417.1"/>
    </source>
</evidence>
<dbReference type="OrthoDB" id="9981266at2"/>
<dbReference type="AlphaFoldDB" id="A0A427M9C9"/>
<accession>A0A427M9C9</accession>
<name>A0A427M9C9_9HYPH</name>
<comment type="caution">
    <text evidence="2">The sequence shown here is derived from an EMBL/GenBank/DDBJ whole genome shotgun (WGS) entry which is preliminary data.</text>
</comment>
<evidence type="ECO:0000313" key="3">
    <source>
        <dbReference type="Proteomes" id="UP000277279"/>
    </source>
</evidence>
<dbReference type="Proteomes" id="UP000277279">
    <property type="component" value="Unassembled WGS sequence"/>
</dbReference>
<feature type="region of interest" description="Disordered" evidence="1">
    <location>
        <begin position="46"/>
        <end position="68"/>
    </location>
</feature>
<feature type="compositionally biased region" description="Polar residues" evidence="1">
    <location>
        <begin position="59"/>
        <end position="68"/>
    </location>
</feature>
<dbReference type="EMBL" id="RJJT01000031">
    <property type="protein sequence ID" value="RSB62417.1"/>
    <property type="molecule type" value="Genomic_DNA"/>
</dbReference>
<organism evidence="2 3">
    <name type="scientific">Rhizobium pisi</name>
    <dbReference type="NCBI Taxonomy" id="574561"/>
    <lineage>
        <taxon>Bacteria</taxon>
        <taxon>Pseudomonadati</taxon>
        <taxon>Pseudomonadota</taxon>
        <taxon>Alphaproteobacteria</taxon>
        <taxon>Hyphomicrobiales</taxon>
        <taxon>Rhizobiaceae</taxon>
        <taxon>Rhizobium/Agrobacterium group</taxon>
        <taxon>Rhizobium</taxon>
    </lineage>
</organism>
<evidence type="ECO:0000256" key="1">
    <source>
        <dbReference type="SAM" id="MobiDB-lite"/>
    </source>
</evidence>
<proteinExistence type="predicted"/>
<reference evidence="2 3" key="1">
    <citation type="submission" date="2018-11" db="EMBL/GenBank/DDBJ databases">
        <authorList>
            <person name="Huo Y."/>
        </authorList>
    </citation>
    <scope>NUCLEOTIDE SEQUENCE [LARGE SCALE GENOMIC DNA]</scope>
    <source>
        <strain evidence="2 3">DSM 30132</strain>
    </source>
</reference>
<protein>
    <submittedName>
        <fullName evidence="2">Uncharacterized protein</fullName>
    </submittedName>
</protein>
<gene>
    <name evidence="2" type="ORF">EFD55_29695</name>
</gene>